<dbReference type="PRINTS" id="PR00094">
    <property type="entry name" value="ADENYLTKNASE"/>
</dbReference>
<dbReference type="InterPro" id="IPR033690">
    <property type="entry name" value="Adenylat_kinase_CS"/>
</dbReference>
<sequence>MAPITDILDRKPIIFVIGGPGSGKGTCCARLKEKYGLTHLSTGDLLRDEVASGSALGQELNSIMQSGKLVSNKQVLDLLEAAIRKQMSVSKGFLIDGYPREANQAVEFEKQIGPCKTVLYFKCSDSAMIERLINRGKFSGRVDDNEETIKKRLKVFHENSDPILKYLKEKVVEFDSNKTVDDLFADVDEFIRKLLNL</sequence>
<dbReference type="CDD" id="cd01428">
    <property type="entry name" value="ADK"/>
    <property type="match status" value="1"/>
</dbReference>
<keyword evidence="3" id="KW-0963">Cytoplasm</keyword>
<dbReference type="SUPFAM" id="SSF52540">
    <property type="entry name" value="P-loop containing nucleoside triphosphate hydrolases"/>
    <property type="match status" value="1"/>
</dbReference>
<evidence type="ECO:0000256" key="5">
    <source>
        <dbReference type="ARBA" id="ARBA00022741"/>
    </source>
</evidence>
<proteinExistence type="inferred from homology"/>
<keyword evidence="12" id="KW-1185">Reference proteome</keyword>
<name>A0A131ZUS3_SARSC</name>
<dbReference type="Gene3D" id="3.40.50.300">
    <property type="entry name" value="P-loop containing nucleotide triphosphate hydrolases"/>
    <property type="match status" value="1"/>
</dbReference>
<evidence type="ECO:0000313" key="10">
    <source>
        <dbReference type="EMBL" id="KPM02548.1"/>
    </source>
</evidence>
<dbReference type="GO" id="GO:0004017">
    <property type="term" value="F:AMP kinase activity"/>
    <property type="evidence" value="ECO:0007669"/>
    <property type="project" value="UniProtKB-EC"/>
</dbReference>
<dbReference type="GO" id="GO:0005524">
    <property type="term" value="F:ATP binding"/>
    <property type="evidence" value="ECO:0007669"/>
    <property type="project" value="UniProtKB-KW"/>
</dbReference>
<dbReference type="PROSITE" id="PS00113">
    <property type="entry name" value="ADENYLATE_KINASE"/>
    <property type="match status" value="1"/>
</dbReference>
<evidence type="ECO:0000256" key="6">
    <source>
        <dbReference type="ARBA" id="ARBA00022777"/>
    </source>
</evidence>
<keyword evidence="5" id="KW-0547">Nucleotide-binding</keyword>
<dbReference type="OrthoDB" id="442176at2759"/>
<reference evidence="12" key="2">
    <citation type="journal article" date="2020" name="PLoS Negl. Trop. Dis.">
        <title>High-quality nuclear genome for Sarcoptes scabiei-A critical resource for a neglected parasite.</title>
        <authorList>
            <person name="Korhonen P.K."/>
            <person name="Gasser R.B."/>
            <person name="Ma G."/>
            <person name="Wang T."/>
            <person name="Stroehlein A.J."/>
            <person name="Young N.D."/>
            <person name="Ang C.S."/>
            <person name="Fernando D.D."/>
            <person name="Lu H.C."/>
            <person name="Taylor S."/>
            <person name="Reynolds S.L."/>
            <person name="Mofiz E."/>
            <person name="Najaraj S.H."/>
            <person name="Gowda H."/>
            <person name="Madugundu A."/>
            <person name="Renuse S."/>
            <person name="Holt D."/>
            <person name="Pandey A."/>
            <person name="Papenfuss A.T."/>
            <person name="Fischer K."/>
        </authorList>
    </citation>
    <scope>NUCLEOTIDE SEQUENCE [LARGE SCALE GENOMIC DNA]</scope>
</reference>
<dbReference type="AlphaFoldDB" id="A0A131ZUS3"/>
<dbReference type="EMBL" id="WVUK01000065">
    <property type="protein sequence ID" value="KAF7489046.1"/>
    <property type="molecule type" value="Genomic_DNA"/>
</dbReference>
<dbReference type="HAMAP" id="MF_00235">
    <property type="entry name" value="Adenylate_kinase_Adk"/>
    <property type="match status" value="1"/>
</dbReference>
<evidence type="ECO:0000256" key="4">
    <source>
        <dbReference type="ARBA" id="ARBA00022679"/>
    </source>
</evidence>
<reference evidence="11" key="4">
    <citation type="submission" date="2022-06" db="UniProtKB">
        <authorList>
            <consortium name="EnsemblMetazoa"/>
        </authorList>
    </citation>
    <scope>IDENTIFICATION</scope>
</reference>
<comment type="subcellular location">
    <subcellularLocation>
        <location evidence="1">Cytoplasm</location>
    </subcellularLocation>
</comment>
<dbReference type="Proteomes" id="UP000070412">
    <property type="component" value="Unassembled WGS sequence"/>
</dbReference>
<dbReference type="GO" id="GO:0005737">
    <property type="term" value="C:cytoplasm"/>
    <property type="evidence" value="ECO:0007669"/>
    <property type="project" value="UniProtKB-SubCell"/>
</dbReference>
<reference evidence="10 13" key="1">
    <citation type="journal article" date="2015" name="Parasit. Vectors">
        <title>Draft genome of the scabies mite.</title>
        <authorList>
            <person name="Rider S.D.Jr."/>
            <person name="Morgan M.S."/>
            <person name="Arlian L.G."/>
        </authorList>
    </citation>
    <scope>NUCLEOTIDE SEQUENCE [LARGE SCALE GENOMIC DNA]</scope>
    <source>
        <strain evidence="10">Arlian Lab</strain>
    </source>
</reference>
<dbReference type="Proteomes" id="UP000616769">
    <property type="component" value="Unassembled WGS sequence"/>
</dbReference>
<dbReference type="PANTHER" id="PTHR23359">
    <property type="entry name" value="NUCLEOTIDE KINASE"/>
    <property type="match status" value="1"/>
</dbReference>
<accession>A0A131ZUS3</accession>
<evidence type="ECO:0000256" key="7">
    <source>
        <dbReference type="ARBA" id="ARBA00022840"/>
    </source>
</evidence>
<protein>
    <recommendedName>
        <fullName evidence="2">adenylate kinase</fullName>
        <ecNumber evidence="2">2.7.4.3</ecNumber>
    </recommendedName>
</protein>
<comment type="similarity">
    <text evidence="8">Belongs to the adenylate kinase family.</text>
</comment>
<evidence type="ECO:0000313" key="12">
    <source>
        <dbReference type="Proteomes" id="UP000070412"/>
    </source>
</evidence>
<evidence type="ECO:0000256" key="2">
    <source>
        <dbReference type="ARBA" id="ARBA00012955"/>
    </source>
</evidence>
<dbReference type="InterPro" id="IPR000850">
    <property type="entry name" value="Adenylat/UMP-CMP_kin"/>
</dbReference>
<dbReference type="InterPro" id="IPR027417">
    <property type="entry name" value="P-loop_NTPase"/>
</dbReference>
<dbReference type="OMA" id="GTQCDRM"/>
<dbReference type="EMBL" id="JXLN01002203">
    <property type="protein sequence ID" value="KPM02548.1"/>
    <property type="molecule type" value="Genomic_DNA"/>
</dbReference>
<keyword evidence="6 8" id="KW-0418">Kinase</keyword>
<dbReference type="VEuPathDB" id="VectorBase:SSCA005660"/>
<dbReference type="Pfam" id="PF00406">
    <property type="entry name" value="ADK"/>
    <property type="match status" value="1"/>
</dbReference>
<evidence type="ECO:0000256" key="3">
    <source>
        <dbReference type="ARBA" id="ARBA00022490"/>
    </source>
</evidence>
<evidence type="ECO:0000256" key="8">
    <source>
        <dbReference type="RuleBase" id="RU003330"/>
    </source>
</evidence>
<evidence type="ECO:0000313" key="9">
    <source>
        <dbReference type="EMBL" id="KAF7489046.1"/>
    </source>
</evidence>
<organism evidence="10 13">
    <name type="scientific">Sarcoptes scabiei</name>
    <name type="common">Itch mite</name>
    <name type="synonym">Acarus scabiei</name>
    <dbReference type="NCBI Taxonomy" id="52283"/>
    <lineage>
        <taxon>Eukaryota</taxon>
        <taxon>Metazoa</taxon>
        <taxon>Ecdysozoa</taxon>
        <taxon>Arthropoda</taxon>
        <taxon>Chelicerata</taxon>
        <taxon>Arachnida</taxon>
        <taxon>Acari</taxon>
        <taxon>Acariformes</taxon>
        <taxon>Sarcoptiformes</taxon>
        <taxon>Astigmata</taxon>
        <taxon>Psoroptidia</taxon>
        <taxon>Sarcoptoidea</taxon>
        <taxon>Sarcoptidae</taxon>
        <taxon>Sarcoptinae</taxon>
        <taxon>Sarcoptes</taxon>
    </lineage>
</organism>
<keyword evidence="4 8" id="KW-0808">Transferase</keyword>
<reference evidence="9" key="3">
    <citation type="submission" date="2020-01" db="EMBL/GenBank/DDBJ databases">
        <authorList>
            <person name="Korhonen P.K.K."/>
            <person name="Guangxu M.G."/>
            <person name="Wang T.W."/>
            <person name="Stroehlein A.J.S."/>
            <person name="Young N.D."/>
            <person name="Ang C.-S.A."/>
            <person name="Fernando D.W.F."/>
            <person name="Lu H.L."/>
            <person name="Taylor S.T."/>
            <person name="Ehtesham M.E.M."/>
            <person name="Najaraj S.H.N."/>
            <person name="Harsha G.H.G."/>
            <person name="Madugundu A.M."/>
            <person name="Renuse S.R."/>
            <person name="Holt D.H."/>
            <person name="Pandey A.P."/>
            <person name="Papenfuss A.P."/>
            <person name="Gasser R.B.G."/>
            <person name="Fischer K.F."/>
        </authorList>
    </citation>
    <scope>NUCLEOTIDE SEQUENCE</scope>
    <source>
        <strain evidence="9">SSS_KF_BRIS2020</strain>
    </source>
</reference>
<dbReference type="FunFam" id="3.40.50.300:FF:000315">
    <property type="entry name" value="Adenylate kinase 1"/>
    <property type="match status" value="1"/>
</dbReference>
<evidence type="ECO:0000313" key="13">
    <source>
        <dbReference type="Proteomes" id="UP000616769"/>
    </source>
</evidence>
<dbReference type="EnsemblMetazoa" id="SSS_9027s_mrna">
    <property type="protein sequence ID" value="KAF7489046.1"/>
    <property type="gene ID" value="SSS_9027"/>
</dbReference>
<keyword evidence="7" id="KW-0067">ATP-binding</keyword>
<evidence type="ECO:0000256" key="1">
    <source>
        <dbReference type="ARBA" id="ARBA00004496"/>
    </source>
</evidence>
<gene>
    <name evidence="10" type="ORF">QR98_0009630</name>
    <name evidence="9" type="ORF">SSS_9027</name>
</gene>
<evidence type="ECO:0000313" key="11">
    <source>
        <dbReference type="EnsemblMetazoa" id="KAF7489046.1"/>
    </source>
</evidence>
<dbReference type="EC" id="2.7.4.3" evidence="2"/>